<comment type="caution">
    <text evidence="1">The sequence shown here is derived from an EMBL/GenBank/DDBJ whole genome shotgun (WGS) entry which is preliminary data.</text>
</comment>
<proteinExistence type="predicted"/>
<organism evidence="1 2">
    <name type="scientific">Neurospora intermedia</name>
    <dbReference type="NCBI Taxonomy" id="5142"/>
    <lineage>
        <taxon>Eukaryota</taxon>
        <taxon>Fungi</taxon>
        <taxon>Dikarya</taxon>
        <taxon>Ascomycota</taxon>
        <taxon>Pezizomycotina</taxon>
        <taxon>Sordariomycetes</taxon>
        <taxon>Sordariomycetidae</taxon>
        <taxon>Sordariales</taxon>
        <taxon>Sordariaceae</taxon>
        <taxon>Neurospora</taxon>
    </lineage>
</organism>
<evidence type="ECO:0000313" key="1">
    <source>
        <dbReference type="EMBL" id="KAL0470279.1"/>
    </source>
</evidence>
<evidence type="ECO:0000313" key="2">
    <source>
        <dbReference type="Proteomes" id="UP001451303"/>
    </source>
</evidence>
<dbReference type="Gene3D" id="1.10.132.20">
    <property type="entry name" value="Ribosome-recycling factor"/>
    <property type="match status" value="1"/>
</dbReference>
<dbReference type="Proteomes" id="UP001451303">
    <property type="component" value="Unassembled WGS sequence"/>
</dbReference>
<sequence length="112" mass="12675">MDSRADYVLAKITSLQSFMELSALFKKLKEQEKQLQALFKKLVGTQSVEIKAVWDELIKYIDKATKAKNMPTDDKDTFLKKVQTLSDYITPKMQALESAITESQTTRVAPAA</sequence>
<gene>
    <name evidence="1" type="ORF">QR685DRAFT_596959</name>
</gene>
<reference evidence="1 2" key="1">
    <citation type="submission" date="2023-09" db="EMBL/GenBank/DDBJ databases">
        <title>Multi-omics analysis of a traditional fermented food reveals byproduct-associated fungal strains for waste-to-food upcycling.</title>
        <authorList>
            <consortium name="Lawrence Berkeley National Laboratory"/>
            <person name="Rekdal V.M."/>
            <person name="Villalobos-Escobedo J.M."/>
            <person name="Rodriguez-Valeron N."/>
            <person name="Garcia M.O."/>
            <person name="Vasquez D.P."/>
            <person name="Damayanti I."/>
            <person name="Sorensen P.M."/>
            <person name="Baidoo E.E."/>
            <person name="De Carvalho A.C."/>
            <person name="Riley R."/>
            <person name="Lipzen A."/>
            <person name="He G."/>
            <person name="Yan M."/>
            <person name="Haridas S."/>
            <person name="Daum C."/>
            <person name="Yoshinaga Y."/>
            <person name="Ng V."/>
            <person name="Grigoriev I.V."/>
            <person name="Munk R."/>
            <person name="Nuraida L."/>
            <person name="Wijaya C.H."/>
            <person name="Morales P.-C."/>
            <person name="Keasling J.D."/>
        </authorList>
    </citation>
    <scope>NUCLEOTIDE SEQUENCE [LARGE SCALE GENOMIC DNA]</scope>
    <source>
        <strain evidence="1 2">FGSC 2613</strain>
    </source>
</reference>
<name>A0ABR3DC75_NEUIN</name>
<dbReference type="EMBL" id="JAVLET010000004">
    <property type="protein sequence ID" value="KAL0470279.1"/>
    <property type="molecule type" value="Genomic_DNA"/>
</dbReference>
<protein>
    <submittedName>
        <fullName evidence="1">Uncharacterized protein</fullName>
    </submittedName>
</protein>
<accession>A0ABR3DC75</accession>
<keyword evidence="2" id="KW-1185">Reference proteome</keyword>
<dbReference type="InterPro" id="IPR036191">
    <property type="entry name" value="RRF_sf"/>
</dbReference>